<dbReference type="Proteomes" id="UP001363622">
    <property type="component" value="Unassembled WGS sequence"/>
</dbReference>
<name>A0ABR1L0R8_9PEZI</name>
<accession>A0ABR1L0R8</accession>
<gene>
    <name evidence="1" type="ORF">IWZ03DRAFT_367786</name>
</gene>
<comment type="caution">
    <text evidence="1">The sequence shown here is derived from an EMBL/GenBank/DDBJ whole genome shotgun (WGS) entry which is preliminary data.</text>
</comment>
<feature type="non-terminal residue" evidence="1">
    <location>
        <position position="1"/>
    </location>
</feature>
<evidence type="ECO:0008006" key="3">
    <source>
        <dbReference type="Google" id="ProtNLM"/>
    </source>
</evidence>
<evidence type="ECO:0000313" key="1">
    <source>
        <dbReference type="EMBL" id="KAK7524672.1"/>
    </source>
</evidence>
<organism evidence="1 2">
    <name type="scientific">Phyllosticta citriasiana</name>
    <dbReference type="NCBI Taxonomy" id="595635"/>
    <lineage>
        <taxon>Eukaryota</taxon>
        <taxon>Fungi</taxon>
        <taxon>Dikarya</taxon>
        <taxon>Ascomycota</taxon>
        <taxon>Pezizomycotina</taxon>
        <taxon>Dothideomycetes</taxon>
        <taxon>Dothideomycetes incertae sedis</taxon>
        <taxon>Botryosphaeriales</taxon>
        <taxon>Phyllostictaceae</taxon>
        <taxon>Phyllosticta</taxon>
    </lineage>
</organism>
<sequence>FFFFFFFFLRLTLPEVFFKATILFLSGQSRGLGTLPFGLRRLCSPVVKTRHHTSACSLSEACHAFPSPSAMSGSSDP</sequence>
<evidence type="ECO:0000313" key="2">
    <source>
        <dbReference type="Proteomes" id="UP001363622"/>
    </source>
</evidence>
<dbReference type="EMBL" id="JBBPHU010000001">
    <property type="protein sequence ID" value="KAK7524672.1"/>
    <property type="molecule type" value="Genomic_DNA"/>
</dbReference>
<protein>
    <recommendedName>
        <fullName evidence="3">Secreted protein</fullName>
    </recommendedName>
</protein>
<proteinExistence type="predicted"/>
<keyword evidence="2" id="KW-1185">Reference proteome</keyword>
<reference evidence="1 2" key="1">
    <citation type="submission" date="2024-04" db="EMBL/GenBank/DDBJ databases">
        <title>Phyllosticta paracitricarpa is synonymous to the EU quarantine fungus P. citricarpa based on phylogenomic analyses.</title>
        <authorList>
            <consortium name="Lawrence Berkeley National Laboratory"/>
            <person name="Van Ingen-Buijs V.A."/>
            <person name="Van Westerhoven A.C."/>
            <person name="Haridas S."/>
            <person name="Skiadas P."/>
            <person name="Martin F."/>
            <person name="Groenewald J.Z."/>
            <person name="Crous P.W."/>
            <person name="Seidl M.F."/>
        </authorList>
    </citation>
    <scope>NUCLEOTIDE SEQUENCE [LARGE SCALE GENOMIC DNA]</scope>
    <source>
        <strain evidence="1 2">CBS 123371</strain>
    </source>
</reference>